<feature type="transmembrane region" description="Helical" evidence="1">
    <location>
        <begin position="251"/>
        <end position="270"/>
    </location>
</feature>
<dbReference type="RefSeq" id="WP_106012182.1">
    <property type="nucleotide sequence ID" value="NZ_CP027226.1"/>
</dbReference>
<protein>
    <submittedName>
        <fullName evidence="2">DUF422 domain-containing protein</fullName>
    </submittedName>
</protein>
<feature type="transmembrane region" description="Helical" evidence="1">
    <location>
        <begin position="72"/>
        <end position="91"/>
    </location>
</feature>
<dbReference type="Proteomes" id="UP000237947">
    <property type="component" value="Chromosome"/>
</dbReference>
<keyword evidence="1" id="KW-0472">Membrane</keyword>
<proteinExistence type="predicted"/>
<organism evidence="2 3">
    <name type="scientific">Fastidiosipila sanguinis</name>
    <dbReference type="NCBI Taxonomy" id="236753"/>
    <lineage>
        <taxon>Bacteria</taxon>
        <taxon>Bacillati</taxon>
        <taxon>Bacillota</taxon>
        <taxon>Clostridia</taxon>
        <taxon>Eubacteriales</taxon>
        <taxon>Oscillospiraceae</taxon>
        <taxon>Fastidiosipila</taxon>
    </lineage>
</organism>
<dbReference type="KEGG" id="fsa:C5Q98_02650"/>
<feature type="transmembrane region" description="Helical" evidence="1">
    <location>
        <begin position="212"/>
        <end position="231"/>
    </location>
</feature>
<reference evidence="3" key="1">
    <citation type="submission" date="2018-02" db="EMBL/GenBank/DDBJ databases">
        <authorList>
            <person name="Holder M.E."/>
            <person name="Ajami N.J."/>
            <person name="Petrosino J.F."/>
        </authorList>
    </citation>
    <scope>NUCLEOTIDE SEQUENCE [LARGE SCALE GENOMIC DNA]</scope>
    <source>
        <strain evidence="3">CCUG 47711</strain>
    </source>
</reference>
<feature type="transmembrane region" description="Helical" evidence="1">
    <location>
        <begin position="143"/>
        <end position="164"/>
    </location>
</feature>
<feature type="transmembrane region" description="Helical" evidence="1">
    <location>
        <begin position="103"/>
        <end position="123"/>
    </location>
</feature>
<evidence type="ECO:0000313" key="3">
    <source>
        <dbReference type="Proteomes" id="UP000237947"/>
    </source>
</evidence>
<accession>A0A2S0KMF8</accession>
<name>A0A2S0KMF8_9FIRM</name>
<feature type="transmembrane region" description="Helical" evidence="1">
    <location>
        <begin position="185"/>
        <end position="206"/>
    </location>
</feature>
<evidence type="ECO:0000313" key="2">
    <source>
        <dbReference type="EMBL" id="AVM42197.1"/>
    </source>
</evidence>
<dbReference type="EMBL" id="CP027226">
    <property type="protein sequence ID" value="AVM42197.1"/>
    <property type="molecule type" value="Genomic_DNA"/>
</dbReference>
<feature type="transmembrane region" description="Helical" evidence="1">
    <location>
        <begin position="6"/>
        <end position="24"/>
    </location>
</feature>
<keyword evidence="1" id="KW-1133">Transmembrane helix</keyword>
<feature type="transmembrane region" description="Helical" evidence="1">
    <location>
        <begin position="31"/>
        <end position="52"/>
    </location>
</feature>
<gene>
    <name evidence="2" type="ORF">C5Q98_02650</name>
</gene>
<dbReference type="AlphaFoldDB" id="A0A2S0KMF8"/>
<keyword evidence="3" id="KW-1185">Reference proteome</keyword>
<keyword evidence="1" id="KW-0812">Transmembrane</keyword>
<feature type="transmembrane region" description="Helical" evidence="1">
    <location>
        <begin position="276"/>
        <end position="294"/>
    </location>
</feature>
<dbReference type="OrthoDB" id="1700609at2"/>
<sequence>MNWINSFEIICYFIVSILLIDILKNKKYRELGLLISGALAGFALELLAVRLTDIYYYSDDFFISIGVAPYQFPFFGGLMWGGITVCALRIAKKFRLSNIMTALVSGWLIVSMDLLLDVIAIRLDGGFWVWDGRPINLDINHHMFMSVIWVNFLGYMFEVPAIVYMTLRSCEKDKTKTRLNVIRSILIGLGGVAFVGICSYISLFLNEITDEWFAFVAFVTLWIFVLLKLVLSLINQRKHIIISQKKDWTIIIFWFAMYAYCIAGLFKLGIMQAVPLYGAFAILLFVMTMSLTIVDVRKGHKRG</sequence>
<evidence type="ECO:0000256" key="1">
    <source>
        <dbReference type="SAM" id="Phobius"/>
    </source>
</evidence>